<feature type="non-terminal residue" evidence="1">
    <location>
        <position position="376"/>
    </location>
</feature>
<evidence type="ECO:0000313" key="2">
    <source>
        <dbReference type="Proteomes" id="UP000789901"/>
    </source>
</evidence>
<dbReference type="EMBL" id="CAJVQB010057679">
    <property type="protein sequence ID" value="CAG8838262.1"/>
    <property type="molecule type" value="Genomic_DNA"/>
</dbReference>
<comment type="caution">
    <text evidence="1">The sequence shown here is derived from an EMBL/GenBank/DDBJ whole genome shotgun (WGS) entry which is preliminary data.</text>
</comment>
<reference evidence="1 2" key="1">
    <citation type="submission" date="2021-06" db="EMBL/GenBank/DDBJ databases">
        <authorList>
            <person name="Kallberg Y."/>
            <person name="Tangrot J."/>
            <person name="Rosling A."/>
        </authorList>
    </citation>
    <scope>NUCLEOTIDE SEQUENCE [LARGE SCALE GENOMIC DNA]</scope>
    <source>
        <strain evidence="1 2">120-4 pot B 10/14</strain>
    </source>
</reference>
<name>A0ABN7WQU6_GIGMA</name>
<protein>
    <submittedName>
        <fullName evidence="1">35277_t:CDS:1</fullName>
    </submittedName>
</protein>
<keyword evidence="2" id="KW-1185">Reference proteome</keyword>
<accession>A0ABN7WQU6</accession>
<proteinExistence type="predicted"/>
<sequence>MTTSFRIDNNGNIRLPFGRSVEHYLYSLPISQNIRYKGLITVERVEGSVDYLGWKTNKGHSKSTNQLDDILRLTENRRLRVQQIRAGIKSDIHVWRMVWFCSGDGGCQRSCDGFGDCIKECNHYSDQHNFNNPFDMHKYSVRILTEVMLSEIDTEFPVCMTIKGIHVLQNIIRETTALSRINLNREAQDLAIKSHRADKRTTKEIKMKLLAPYNNASQNKLEHLYNSQNSICNDVKLRQLIERDIGRSRSKKEALELGEAYKLFIKSLPLMEITKDSLCNNLYSNWLSEEWINCFINGSRMPSLNDIPGVKPMTTNNLTERINKSVEDNIIEEVSPQFVFKAGQRQLYALLHLVRPVEGGSDTYFYIKKGIVDSDH</sequence>
<dbReference type="Proteomes" id="UP000789901">
    <property type="component" value="Unassembled WGS sequence"/>
</dbReference>
<evidence type="ECO:0000313" key="1">
    <source>
        <dbReference type="EMBL" id="CAG8838262.1"/>
    </source>
</evidence>
<gene>
    <name evidence="1" type="ORF">GMARGA_LOCUS33888</name>
</gene>
<organism evidence="1 2">
    <name type="scientific">Gigaspora margarita</name>
    <dbReference type="NCBI Taxonomy" id="4874"/>
    <lineage>
        <taxon>Eukaryota</taxon>
        <taxon>Fungi</taxon>
        <taxon>Fungi incertae sedis</taxon>
        <taxon>Mucoromycota</taxon>
        <taxon>Glomeromycotina</taxon>
        <taxon>Glomeromycetes</taxon>
        <taxon>Diversisporales</taxon>
        <taxon>Gigasporaceae</taxon>
        <taxon>Gigaspora</taxon>
    </lineage>
</organism>